<dbReference type="EMBL" id="CAJOBJ010219695">
    <property type="protein sequence ID" value="CAF5030342.1"/>
    <property type="molecule type" value="Genomic_DNA"/>
</dbReference>
<proteinExistence type="predicted"/>
<accession>A0A8S3E556</accession>
<protein>
    <submittedName>
        <fullName evidence="2">Uncharacterized protein</fullName>
    </submittedName>
</protein>
<feature type="non-terminal residue" evidence="2">
    <location>
        <position position="1"/>
    </location>
</feature>
<comment type="caution">
    <text evidence="2">The sequence shown here is derived from an EMBL/GenBank/DDBJ whole genome shotgun (WGS) entry which is preliminary data.</text>
</comment>
<evidence type="ECO:0000313" key="2">
    <source>
        <dbReference type="EMBL" id="CAF5030342.1"/>
    </source>
</evidence>
<reference evidence="2" key="1">
    <citation type="submission" date="2021-02" db="EMBL/GenBank/DDBJ databases">
        <authorList>
            <person name="Nowell W R."/>
        </authorList>
    </citation>
    <scope>NUCLEOTIDE SEQUENCE</scope>
</reference>
<dbReference type="Proteomes" id="UP000681720">
    <property type="component" value="Unassembled WGS sequence"/>
</dbReference>
<name>A0A8S3E556_9BILA</name>
<organism evidence="2 3">
    <name type="scientific">Rotaria magnacalcarata</name>
    <dbReference type="NCBI Taxonomy" id="392030"/>
    <lineage>
        <taxon>Eukaryota</taxon>
        <taxon>Metazoa</taxon>
        <taxon>Spiralia</taxon>
        <taxon>Gnathifera</taxon>
        <taxon>Rotifera</taxon>
        <taxon>Eurotatoria</taxon>
        <taxon>Bdelloidea</taxon>
        <taxon>Philodinida</taxon>
        <taxon>Philodinidae</taxon>
        <taxon>Rotaria</taxon>
    </lineage>
</organism>
<gene>
    <name evidence="2" type="ORF">GIL414_LOCUS58872</name>
</gene>
<feature type="non-terminal residue" evidence="2">
    <location>
        <position position="78"/>
    </location>
</feature>
<sequence>LSNNSTKESSEPPTLPLETWAILHKQILFHFYQQQQQQQQQHQQQQQQEQIICDTPLDLTVPKKTSIEDESNSSSMIS</sequence>
<feature type="region of interest" description="Disordered" evidence="1">
    <location>
        <begin position="55"/>
        <end position="78"/>
    </location>
</feature>
<evidence type="ECO:0000256" key="1">
    <source>
        <dbReference type="SAM" id="MobiDB-lite"/>
    </source>
</evidence>
<dbReference type="AlphaFoldDB" id="A0A8S3E556"/>
<evidence type="ECO:0000313" key="3">
    <source>
        <dbReference type="Proteomes" id="UP000681720"/>
    </source>
</evidence>